<dbReference type="Gramene" id="Pp3c20_23350V3.1">
    <property type="protein sequence ID" value="PAC:32945870.CDS.1"/>
    <property type="gene ID" value="Pp3c20_23350"/>
</dbReference>
<proteinExistence type="predicted"/>
<evidence type="ECO:0000313" key="3">
    <source>
        <dbReference type="Proteomes" id="UP000006727"/>
    </source>
</evidence>
<dbReference type="EnsemblPlants" id="Pp3c20_23350V3.2">
    <property type="protein sequence ID" value="PAC:32945871.CDS.1"/>
    <property type="gene ID" value="Pp3c20_23350"/>
</dbReference>
<organism evidence="1">
    <name type="scientific">Physcomitrium patens</name>
    <name type="common">Spreading-leaved earth moss</name>
    <name type="synonym">Physcomitrella patens</name>
    <dbReference type="NCBI Taxonomy" id="3218"/>
    <lineage>
        <taxon>Eukaryota</taxon>
        <taxon>Viridiplantae</taxon>
        <taxon>Streptophyta</taxon>
        <taxon>Embryophyta</taxon>
        <taxon>Bryophyta</taxon>
        <taxon>Bryophytina</taxon>
        <taxon>Bryopsida</taxon>
        <taxon>Funariidae</taxon>
        <taxon>Funariales</taxon>
        <taxon>Funariaceae</taxon>
        <taxon>Physcomitrium</taxon>
    </lineage>
</organism>
<dbReference type="EnsemblPlants" id="Pp3c20_23350V3.3">
    <property type="protein sequence ID" value="PAC:32945872.CDS.1"/>
    <property type="gene ID" value="Pp3c20_23350"/>
</dbReference>
<name>A0A2K1IWA1_PHYPA</name>
<dbReference type="Gramene" id="Pp3c20_23350V3.3">
    <property type="protein sequence ID" value="PAC:32945872.CDS.1"/>
    <property type="gene ID" value="Pp3c20_23350"/>
</dbReference>
<dbReference type="Proteomes" id="UP000006727">
    <property type="component" value="Chromosome 20"/>
</dbReference>
<dbReference type="AlphaFoldDB" id="A0A2K1IWA1"/>
<protein>
    <submittedName>
        <fullName evidence="1 2">Uncharacterized protein</fullName>
    </submittedName>
</protein>
<dbReference type="EnsemblPlants" id="Pp3c20_23350V3.1">
    <property type="protein sequence ID" value="PAC:32945870.CDS.1"/>
    <property type="gene ID" value="Pp3c20_23350"/>
</dbReference>
<dbReference type="PaxDb" id="3218-PP1S241_76V6.1"/>
<accession>A0A2K1IWA1</accession>
<reference evidence="1 3" key="1">
    <citation type="journal article" date="2008" name="Science">
        <title>The Physcomitrella genome reveals evolutionary insights into the conquest of land by plants.</title>
        <authorList>
            <person name="Rensing S."/>
            <person name="Lang D."/>
            <person name="Zimmer A."/>
            <person name="Terry A."/>
            <person name="Salamov A."/>
            <person name="Shapiro H."/>
            <person name="Nishiyama T."/>
            <person name="Perroud P.-F."/>
            <person name="Lindquist E."/>
            <person name="Kamisugi Y."/>
            <person name="Tanahashi T."/>
            <person name="Sakakibara K."/>
            <person name="Fujita T."/>
            <person name="Oishi K."/>
            <person name="Shin-I T."/>
            <person name="Kuroki Y."/>
            <person name="Toyoda A."/>
            <person name="Suzuki Y."/>
            <person name="Hashimoto A."/>
            <person name="Yamaguchi K."/>
            <person name="Sugano A."/>
            <person name="Kohara Y."/>
            <person name="Fujiyama A."/>
            <person name="Anterola A."/>
            <person name="Aoki S."/>
            <person name="Ashton N."/>
            <person name="Barbazuk W.B."/>
            <person name="Barker E."/>
            <person name="Bennetzen J."/>
            <person name="Bezanilla M."/>
            <person name="Blankenship R."/>
            <person name="Cho S.H."/>
            <person name="Dutcher S."/>
            <person name="Estelle M."/>
            <person name="Fawcett J.A."/>
            <person name="Gundlach H."/>
            <person name="Hanada K."/>
            <person name="Heyl A."/>
            <person name="Hicks K.A."/>
            <person name="Hugh J."/>
            <person name="Lohr M."/>
            <person name="Mayer K."/>
            <person name="Melkozernov A."/>
            <person name="Murata T."/>
            <person name="Nelson D."/>
            <person name="Pils B."/>
            <person name="Prigge M."/>
            <person name="Reiss B."/>
            <person name="Renner T."/>
            <person name="Rombauts S."/>
            <person name="Rushton P."/>
            <person name="Sanderfoot A."/>
            <person name="Schween G."/>
            <person name="Shiu S.-H."/>
            <person name="Stueber K."/>
            <person name="Theodoulou F.L."/>
            <person name="Tu H."/>
            <person name="Van de Peer Y."/>
            <person name="Verrier P.J."/>
            <person name="Waters E."/>
            <person name="Wood A."/>
            <person name="Yang L."/>
            <person name="Cove D."/>
            <person name="Cuming A."/>
            <person name="Hasebe M."/>
            <person name="Lucas S."/>
            <person name="Mishler D.B."/>
            <person name="Reski R."/>
            <person name="Grigoriev I."/>
            <person name="Quatrano R.S."/>
            <person name="Boore J.L."/>
        </authorList>
    </citation>
    <scope>NUCLEOTIDE SEQUENCE [LARGE SCALE GENOMIC DNA]</scope>
    <source>
        <strain evidence="2 3">cv. Gransden 2004</strain>
    </source>
</reference>
<evidence type="ECO:0000313" key="1">
    <source>
        <dbReference type="EMBL" id="PNR33555.1"/>
    </source>
</evidence>
<keyword evidence="3" id="KW-1185">Reference proteome</keyword>
<reference evidence="1 3" key="2">
    <citation type="journal article" date="2018" name="Plant J.">
        <title>The Physcomitrella patens chromosome-scale assembly reveals moss genome structure and evolution.</title>
        <authorList>
            <person name="Lang D."/>
            <person name="Ullrich K.K."/>
            <person name="Murat F."/>
            <person name="Fuchs J."/>
            <person name="Jenkins J."/>
            <person name="Haas F.B."/>
            <person name="Piednoel M."/>
            <person name="Gundlach H."/>
            <person name="Van Bel M."/>
            <person name="Meyberg R."/>
            <person name="Vives C."/>
            <person name="Morata J."/>
            <person name="Symeonidi A."/>
            <person name="Hiss M."/>
            <person name="Muchero W."/>
            <person name="Kamisugi Y."/>
            <person name="Saleh O."/>
            <person name="Blanc G."/>
            <person name="Decker E.L."/>
            <person name="van Gessel N."/>
            <person name="Grimwood J."/>
            <person name="Hayes R.D."/>
            <person name="Graham S.W."/>
            <person name="Gunter L.E."/>
            <person name="McDaniel S.F."/>
            <person name="Hoernstein S.N.W."/>
            <person name="Larsson A."/>
            <person name="Li F.W."/>
            <person name="Perroud P.F."/>
            <person name="Phillips J."/>
            <person name="Ranjan P."/>
            <person name="Rokshar D.S."/>
            <person name="Rothfels C.J."/>
            <person name="Schneider L."/>
            <person name="Shu S."/>
            <person name="Stevenson D.W."/>
            <person name="Thummler F."/>
            <person name="Tillich M."/>
            <person name="Villarreal Aguilar J.C."/>
            <person name="Widiez T."/>
            <person name="Wong G.K."/>
            <person name="Wymore A."/>
            <person name="Zhang Y."/>
            <person name="Zimmer A.D."/>
            <person name="Quatrano R.S."/>
            <person name="Mayer K.F.X."/>
            <person name="Goodstein D."/>
            <person name="Casacuberta J.M."/>
            <person name="Vandepoele K."/>
            <person name="Reski R."/>
            <person name="Cuming A.C."/>
            <person name="Tuskan G.A."/>
            <person name="Maumus F."/>
            <person name="Salse J."/>
            <person name="Schmutz J."/>
            <person name="Rensing S.A."/>
        </authorList>
    </citation>
    <scope>NUCLEOTIDE SEQUENCE [LARGE SCALE GENOMIC DNA]</scope>
    <source>
        <strain evidence="2 3">cv. Gransden 2004</strain>
    </source>
</reference>
<gene>
    <name evidence="1" type="ORF">PHYPA_025499</name>
</gene>
<sequence length="91" mass="10572">MQRIAGLTDEPIRAMTTVEHISDSFIYHQVIDYAPIDESEEKRILFNQDFRISKQKLDGNCKDAFVARMPLNDITNSIYKESAKSRQYSNN</sequence>
<dbReference type="EMBL" id="ABEU02000020">
    <property type="protein sequence ID" value="PNR33555.1"/>
    <property type="molecule type" value="Genomic_DNA"/>
</dbReference>
<evidence type="ECO:0000313" key="2">
    <source>
        <dbReference type="EnsemblPlants" id="PAC:32945870.CDS.1"/>
    </source>
</evidence>
<dbReference type="InParanoid" id="A0A2K1IWA1"/>
<dbReference type="Gramene" id="Pp3c20_23350V3.2">
    <property type="protein sequence ID" value="PAC:32945871.CDS.1"/>
    <property type="gene ID" value="Pp3c20_23350"/>
</dbReference>
<reference evidence="2" key="3">
    <citation type="submission" date="2020-12" db="UniProtKB">
        <authorList>
            <consortium name="EnsemblPlants"/>
        </authorList>
    </citation>
    <scope>IDENTIFICATION</scope>
</reference>